<evidence type="ECO:0000256" key="12">
    <source>
        <dbReference type="SAM" id="MobiDB-lite"/>
    </source>
</evidence>
<evidence type="ECO:0000256" key="9">
    <source>
        <dbReference type="ARBA" id="ARBA00023125"/>
    </source>
</evidence>
<evidence type="ECO:0000313" key="17">
    <source>
        <dbReference type="Proteomes" id="UP000189796"/>
    </source>
</evidence>
<organism evidence="16 17">
    <name type="scientific">Bradyrhizobium erythrophlei</name>
    <dbReference type="NCBI Taxonomy" id="1437360"/>
    <lineage>
        <taxon>Bacteria</taxon>
        <taxon>Pseudomonadati</taxon>
        <taxon>Pseudomonadota</taxon>
        <taxon>Alphaproteobacteria</taxon>
        <taxon>Hyphomicrobiales</taxon>
        <taxon>Nitrobacteraceae</taxon>
        <taxon>Bradyrhizobium</taxon>
    </lineage>
</organism>
<gene>
    <name evidence="16" type="ORF">SAMN05443248_7182</name>
</gene>
<dbReference type="GO" id="GO:0003887">
    <property type="term" value="F:DNA-directed DNA polymerase activity"/>
    <property type="evidence" value="ECO:0007669"/>
    <property type="project" value="UniProtKB-KW"/>
</dbReference>
<dbReference type="GO" id="GO:0003677">
    <property type="term" value="F:DNA binding"/>
    <property type="evidence" value="ECO:0007669"/>
    <property type="project" value="UniProtKB-KW"/>
</dbReference>
<dbReference type="GO" id="GO:0005737">
    <property type="term" value="C:cytoplasm"/>
    <property type="evidence" value="ECO:0007669"/>
    <property type="project" value="UniProtKB-SubCell"/>
</dbReference>
<comment type="similarity">
    <text evidence="2">Belongs to the beta sliding clamp family.</text>
</comment>
<dbReference type="SUPFAM" id="SSF55979">
    <property type="entry name" value="DNA clamp"/>
    <property type="match status" value="3"/>
</dbReference>
<sequence length="384" mass="40786">MMLTAPAAALAEALSLAATAVRGNINLAPVHLVADKGAVSFTCSGPGISIKITAIADIAEPGEVTVAANRLGGLITGFSSSSSITVNTTDNTTQISCGDSRFYLPVLPDVPAALKFDTESTGIEVAGNDLLALLEVVPAASTQTTRFFLTGLYMHSVGDELVAVATDGTRLLRAGIKADHLSTDRRFIVPSKAATALIRLVKQTKPDSVTLRRSYARFAVTGPGFEFVTALIDAKYPDYERLLPRASINVAQCKRSDLIGALARLGAVADGELPLLALSWIDGEPLRLFLPRQPGDAEDRVPAETRGSARLAMSLPQLTAMVSNFPSDRLHLEVTDADGPLMLRGERSKLGILMSCRWTFAEGEKPETEKRPAFARSGAMPNVQ</sequence>
<dbReference type="AlphaFoldDB" id="A0A1M5XCE6"/>
<dbReference type="Proteomes" id="UP000189796">
    <property type="component" value="Chromosome I"/>
</dbReference>
<evidence type="ECO:0000256" key="8">
    <source>
        <dbReference type="ARBA" id="ARBA00022932"/>
    </source>
</evidence>
<evidence type="ECO:0000256" key="10">
    <source>
        <dbReference type="ARBA" id="ARBA00030988"/>
    </source>
</evidence>
<evidence type="ECO:0000256" key="3">
    <source>
        <dbReference type="ARBA" id="ARBA00021035"/>
    </source>
</evidence>
<evidence type="ECO:0000256" key="11">
    <source>
        <dbReference type="ARBA" id="ARBA00033276"/>
    </source>
</evidence>
<keyword evidence="8" id="KW-0239">DNA-directed DNA polymerase</keyword>
<proteinExistence type="inferred from homology"/>
<feature type="domain" description="DNA polymerase III beta sliding clamp central" evidence="15">
    <location>
        <begin position="136"/>
        <end position="238"/>
    </location>
</feature>
<dbReference type="GO" id="GO:0008408">
    <property type="term" value="F:3'-5' exonuclease activity"/>
    <property type="evidence" value="ECO:0007669"/>
    <property type="project" value="InterPro"/>
</dbReference>
<feature type="region of interest" description="Disordered" evidence="12">
    <location>
        <begin position="364"/>
        <end position="384"/>
    </location>
</feature>
<dbReference type="PANTHER" id="PTHR30478:SF0">
    <property type="entry name" value="BETA SLIDING CLAMP"/>
    <property type="match status" value="1"/>
</dbReference>
<dbReference type="CDD" id="cd00140">
    <property type="entry name" value="beta_clamp"/>
    <property type="match status" value="1"/>
</dbReference>
<dbReference type="InterPro" id="IPR022634">
    <property type="entry name" value="DNA_polIII_beta_N"/>
</dbReference>
<keyword evidence="9" id="KW-0238">DNA-binding</keyword>
<keyword evidence="5" id="KW-0808">Transferase</keyword>
<evidence type="ECO:0000259" key="14">
    <source>
        <dbReference type="Pfam" id="PF00712"/>
    </source>
</evidence>
<dbReference type="SMART" id="SM00480">
    <property type="entry name" value="POL3Bc"/>
    <property type="match status" value="1"/>
</dbReference>
<dbReference type="GO" id="GO:0006271">
    <property type="term" value="P:DNA strand elongation involved in DNA replication"/>
    <property type="evidence" value="ECO:0007669"/>
    <property type="project" value="TreeGrafter"/>
</dbReference>
<dbReference type="Pfam" id="PF00712">
    <property type="entry name" value="DNA_pol3_beta"/>
    <property type="match status" value="1"/>
</dbReference>
<dbReference type="EMBL" id="LT670817">
    <property type="protein sequence ID" value="SHH96863.1"/>
    <property type="molecule type" value="Genomic_DNA"/>
</dbReference>
<dbReference type="Gene3D" id="3.70.10.10">
    <property type="match status" value="1"/>
</dbReference>
<keyword evidence="7" id="KW-0235">DNA replication</keyword>
<keyword evidence="4" id="KW-0963">Cytoplasm</keyword>
<evidence type="ECO:0000256" key="7">
    <source>
        <dbReference type="ARBA" id="ARBA00022705"/>
    </source>
</evidence>
<dbReference type="OrthoDB" id="8196060at2"/>
<comment type="subcellular location">
    <subcellularLocation>
        <location evidence="1">Cytoplasm</location>
    </subcellularLocation>
</comment>
<feature type="chain" id="PRO_5012612718" description="Beta sliding clamp" evidence="13">
    <location>
        <begin position="21"/>
        <end position="384"/>
    </location>
</feature>
<dbReference type="Gene3D" id="3.10.150.10">
    <property type="entry name" value="DNA Polymerase III, subunit A, domain 2"/>
    <property type="match status" value="1"/>
</dbReference>
<dbReference type="InterPro" id="IPR001001">
    <property type="entry name" value="DNA_polIII_beta"/>
</dbReference>
<name>A0A1M5XCE6_9BRAD</name>
<protein>
    <recommendedName>
        <fullName evidence="3">Beta sliding clamp</fullName>
    </recommendedName>
    <alternativeName>
        <fullName evidence="11">Beta-clamp processivity factor</fullName>
    </alternativeName>
    <alternativeName>
        <fullName evidence="10">DNA polymerase III beta sliding clamp subunit</fullName>
    </alternativeName>
</protein>
<evidence type="ECO:0000259" key="15">
    <source>
        <dbReference type="Pfam" id="PF02767"/>
    </source>
</evidence>
<evidence type="ECO:0000313" key="16">
    <source>
        <dbReference type="EMBL" id="SHH96863.1"/>
    </source>
</evidence>
<dbReference type="InterPro" id="IPR046938">
    <property type="entry name" value="DNA_clamp_sf"/>
</dbReference>
<evidence type="ECO:0000256" key="1">
    <source>
        <dbReference type="ARBA" id="ARBA00004496"/>
    </source>
</evidence>
<dbReference type="InterPro" id="IPR022637">
    <property type="entry name" value="DNA_polIII_beta_cen"/>
</dbReference>
<keyword evidence="13" id="KW-0732">Signal</keyword>
<evidence type="ECO:0000256" key="2">
    <source>
        <dbReference type="ARBA" id="ARBA00010752"/>
    </source>
</evidence>
<dbReference type="PANTHER" id="PTHR30478">
    <property type="entry name" value="DNA POLYMERASE III SUBUNIT BETA"/>
    <property type="match status" value="1"/>
</dbReference>
<keyword evidence="6" id="KW-0548">Nucleotidyltransferase</keyword>
<feature type="domain" description="DNA polymerase III beta sliding clamp N-terminal" evidence="14">
    <location>
        <begin position="7"/>
        <end position="108"/>
    </location>
</feature>
<accession>A0A1M5XCE6</accession>
<dbReference type="GO" id="GO:0009360">
    <property type="term" value="C:DNA polymerase III complex"/>
    <property type="evidence" value="ECO:0007669"/>
    <property type="project" value="InterPro"/>
</dbReference>
<dbReference type="RefSeq" id="WP_079605445.1">
    <property type="nucleotide sequence ID" value="NZ_LT670817.1"/>
</dbReference>
<feature type="signal peptide" evidence="13">
    <location>
        <begin position="1"/>
        <end position="20"/>
    </location>
</feature>
<evidence type="ECO:0000256" key="13">
    <source>
        <dbReference type="SAM" id="SignalP"/>
    </source>
</evidence>
<dbReference type="Pfam" id="PF02767">
    <property type="entry name" value="DNA_pol3_beta_2"/>
    <property type="match status" value="1"/>
</dbReference>
<reference evidence="16 17" key="1">
    <citation type="submission" date="2016-11" db="EMBL/GenBank/DDBJ databases">
        <authorList>
            <person name="Jaros S."/>
            <person name="Januszkiewicz K."/>
            <person name="Wedrychowicz H."/>
        </authorList>
    </citation>
    <scope>NUCLEOTIDE SEQUENCE [LARGE SCALE GENOMIC DNA]</scope>
    <source>
        <strain evidence="16 17">GAS138</strain>
    </source>
</reference>
<evidence type="ECO:0000256" key="6">
    <source>
        <dbReference type="ARBA" id="ARBA00022695"/>
    </source>
</evidence>
<evidence type="ECO:0000256" key="4">
    <source>
        <dbReference type="ARBA" id="ARBA00022490"/>
    </source>
</evidence>
<evidence type="ECO:0000256" key="5">
    <source>
        <dbReference type="ARBA" id="ARBA00022679"/>
    </source>
</evidence>